<dbReference type="PANTHER" id="PTHR11439:SF467">
    <property type="entry name" value="INTEGRASE CATALYTIC DOMAIN-CONTAINING PROTEIN"/>
    <property type="match status" value="1"/>
</dbReference>
<reference evidence="2" key="1">
    <citation type="journal article" date="2016" name="Sci. Rep.">
        <title>Molecular characterization of firefly nuptial gifts: a multi-omics approach sheds light on postcopulatory sexual selection.</title>
        <authorList>
            <person name="Al-Wathiqui N."/>
            <person name="Fallon T.R."/>
            <person name="South A."/>
            <person name="Weng J.K."/>
            <person name="Lewis S.M."/>
        </authorList>
    </citation>
    <scope>NUCLEOTIDE SEQUENCE</scope>
</reference>
<dbReference type="CDD" id="cd09272">
    <property type="entry name" value="RNase_HI_RT_Ty1"/>
    <property type="match status" value="1"/>
</dbReference>
<dbReference type="InterPro" id="IPR043502">
    <property type="entry name" value="DNA/RNA_pol_sf"/>
</dbReference>
<dbReference type="EMBL" id="GEZM01019273">
    <property type="protein sequence ID" value="JAV89791.1"/>
    <property type="molecule type" value="Transcribed_RNA"/>
</dbReference>
<dbReference type="PANTHER" id="PTHR11439">
    <property type="entry name" value="GAG-POL-RELATED RETROTRANSPOSON"/>
    <property type="match status" value="1"/>
</dbReference>
<organism evidence="2">
    <name type="scientific">Photinus pyralis</name>
    <name type="common">Common eastern firefly</name>
    <name type="synonym">Lampyris pyralis</name>
    <dbReference type="NCBI Taxonomy" id="7054"/>
    <lineage>
        <taxon>Eukaryota</taxon>
        <taxon>Metazoa</taxon>
        <taxon>Ecdysozoa</taxon>
        <taxon>Arthropoda</taxon>
        <taxon>Hexapoda</taxon>
        <taxon>Insecta</taxon>
        <taxon>Pterygota</taxon>
        <taxon>Neoptera</taxon>
        <taxon>Endopterygota</taxon>
        <taxon>Coleoptera</taxon>
        <taxon>Polyphaga</taxon>
        <taxon>Elateriformia</taxon>
        <taxon>Elateroidea</taxon>
        <taxon>Lampyridae</taxon>
        <taxon>Lampyrinae</taxon>
        <taxon>Photinus</taxon>
    </lineage>
</organism>
<dbReference type="SUPFAM" id="SSF56672">
    <property type="entry name" value="DNA/RNA polymerases"/>
    <property type="match status" value="1"/>
</dbReference>
<proteinExistence type="predicted"/>
<dbReference type="EMBL" id="GEZM01019272">
    <property type="protein sequence ID" value="JAV89797.1"/>
    <property type="molecule type" value="Transcribed_RNA"/>
</dbReference>
<protein>
    <recommendedName>
        <fullName evidence="1">Reverse transcriptase Ty1/copia-type domain-containing protein</fullName>
    </recommendedName>
</protein>
<evidence type="ECO:0000259" key="1">
    <source>
        <dbReference type="Pfam" id="PF07727"/>
    </source>
</evidence>
<dbReference type="GO" id="GO:0071897">
    <property type="term" value="P:DNA biosynthetic process"/>
    <property type="evidence" value="ECO:0007669"/>
    <property type="project" value="UniProtKB-ARBA"/>
</dbReference>
<accession>A0A1Y1MVU2</accession>
<dbReference type="EMBL" id="GEZM01019275">
    <property type="protein sequence ID" value="JAV89785.1"/>
    <property type="molecule type" value="Transcribed_RNA"/>
</dbReference>
<name>A0A1Y1MVU2_PHOPY</name>
<dbReference type="Pfam" id="PF07727">
    <property type="entry name" value="RVT_2"/>
    <property type="match status" value="1"/>
</dbReference>
<feature type="domain" description="Reverse transcriptase Ty1/copia-type" evidence="1">
    <location>
        <begin position="2"/>
        <end position="140"/>
    </location>
</feature>
<dbReference type="InterPro" id="IPR013103">
    <property type="entry name" value="RVT_2"/>
</dbReference>
<sequence length="377" mass="43072">MEVPDGLELDKGKFVCKLKKSLYGLKQSDRNWYNHVTSIMLSLDFAKCISEPCIFFKKDIIVAVYVDDFLVSGIEEEVLKFKEIIGKIIKLKDLGPVRSFISIQFDRPSKNVITINQSQYIKSILNEYNMSESKGISCPLQVGAHFEVKGEGEIFDRELYQKAIGSLLYNSTCTRPDIANAVCKLSQCNQRSTVRNWRGVQNVLKYLKKTIGYRLTYKKNGVFSCYSDSDWASDKNDAKSITGYVFNFGNGAVIWKSRKQKCVASSSTHAEYIALYESMCEFLWLQSLLRELSEEYLIYGREIVYCDNQGSIAIAENETITERSKHFVVKYNFVRECINNRMIKVEYIPSSENLADLFTKSLSGPKTEMFAKAIGLL</sequence>
<dbReference type="AlphaFoldDB" id="A0A1Y1MVU2"/>
<evidence type="ECO:0000313" key="2">
    <source>
        <dbReference type="EMBL" id="JAV89791.1"/>
    </source>
</evidence>